<dbReference type="EMBL" id="CP006867">
    <property type="protein sequence ID" value="ALU12271.1"/>
    <property type="molecule type" value="Genomic_DNA"/>
</dbReference>
<gene>
    <name evidence="3" type="ORF">EYM_01985</name>
</gene>
<evidence type="ECO:0000313" key="4">
    <source>
        <dbReference type="Proteomes" id="UP000060778"/>
    </source>
</evidence>
<dbReference type="RefSeq" id="WP_168050157.1">
    <property type="nucleotide sequence ID" value="NZ_CP006867.1"/>
</dbReference>
<evidence type="ECO:0000256" key="1">
    <source>
        <dbReference type="SAM" id="Phobius"/>
    </source>
</evidence>
<feature type="transmembrane region" description="Helical" evidence="1">
    <location>
        <begin position="7"/>
        <end position="31"/>
    </location>
</feature>
<reference evidence="3 4" key="1">
    <citation type="submission" date="2013-11" db="EMBL/GenBank/DDBJ databases">
        <title>Comparative genomics of Ignicoccus.</title>
        <authorList>
            <person name="Podar M."/>
        </authorList>
    </citation>
    <scope>NUCLEOTIDE SEQUENCE [LARGE SCALE GENOMIC DNA]</scope>
    <source>
        <strain evidence="3 4">DSM 13165</strain>
    </source>
</reference>
<protein>
    <recommendedName>
        <fullName evidence="2">DUF2070 domain-containing protein</fullName>
    </recommendedName>
</protein>
<proteinExistence type="predicted"/>
<name>A0A0U3FPR3_9CREN</name>
<keyword evidence="1" id="KW-0812">Transmembrane</keyword>
<feature type="domain" description="DUF2070" evidence="2">
    <location>
        <begin position="15"/>
        <end position="389"/>
    </location>
</feature>
<dbReference type="InterPro" id="IPR019204">
    <property type="entry name" value="DUF2070_membrane"/>
</dbReference>
<dbReference type="AlphaFoldDB" id="A0A0U3FPR3"/>
<feature type="transmembrane region" description="Helical" evidence="1">
    <location>
        <begin position="65"/>
        <end position="94"/>
    </location>
</feature>
<dbReference type="Proteomes" id="UP000060778">
    <property type="component" value="Chromosome"/>
</dbReference>
<evidence type="ECO:0000313" key="3">
    <source>
        <dbReference type="EMBL" id="ALU12271.1"/>
    </source>
</evidence>
<sequence>MKEILKYYKLLFTLPPNEAIFVSLLASYAVLGLKKELLVLALVQQAYFTILFYENRILNGRRLGFLYAVSNVLMLAKPELSVALYSMVSVLAIAHPLIEIVAILPLIPFFPKSLLALLPVWLVSTYGHVKGVMPLGIAWLRAWMGDDYVHLEEIVTKYGKKRIAKVLSLGPITFTDVHFGLMRYSMGTLFPYLLFVNGRIPHRLCGSHENNPANRWETFKLALKVAKGEEDSKNVIEVRKEEGEEIECLGLNGIKVIYHKNGADDLECGDYGVEIADPHNNEGEPVKAEVLEKELRNLKEIWKDECVFESVKEVQVNGKGLCWDKGILLNLSCERGTRSWLVVFGNNMRRGNRDELVREGLMEVSTLDDHTCAGFGRTKYEVSDVKSFEVLRNLSLSNSYRRREIEYLSMGDLIYKKEVRSNITNAIKLGVIGSFLTVVLSALV</sequence>
<organism evidence="3 4">
    <name type="scientific">Ignicoccus islandicus DSM 13165</name>
    <dbReference type="NCBI Taxonomy" id="940295"/>
    <lineage>
        <taxon>Archaea</taxon>
        <taxon>Thermoproteota</taxon>
        <taxon>Thermoprotei</taxon>
        <taxon>Desulfurococcales</taxon>
        <taxon>Desulfurococcaceae</taxon>
        <taxon>Ignicoccus</taxon>
    </lineage>
</organism>
<dbReference type="GeneID" id="30679800"/>
<dbReference type="KEGG" id="iis:EYM_01985"/>
<keyword evidence="1" id="KW-0472">Membrane</keyword>
<dbReference type="Pfam" id="PF09843">
    <property type="entry name" value="DUF2070"/>
    <property type="match status" value="1"/>
</dbReference>
<keyword evidence="1" id="KW-1133">Transmembrane helix</keyword>
<keyword evidence="4" id="KW-1185">Reference proteome</keyword>
<evidence type="ECO:0000259" key="2">
    <source>
        <dbReference type="Pfam" id="PF09843"/>
    </source>
</evidence>
<dbReference type="OrthoDB" id="8914at2157"/>
<accession>A0A0U3FPR3</accession>
<feature type="transmembrane region" description="Helical" evidence="1">
    <location>
        <begin position="100"/>
        <end position="123"/>
    </location>
</feature>